<dbReference type="AlphaFoldDB" id="A1VQM8"/>
<name>A1VQM8_POLNA</name>
<evidence type="ECO:0000313" key="1">
    <source>
        <dbReference type="EMBL" id="ABM37956.1"/>
    </source>
</evidence>
<reference evidence="2" key="1">
    <citation type="journal article" date="2009" name="Environ. Microbiol.">
        <title>The genome of Polaromonas naphthalenivorans strain CJ2, isolated from coal tar-contaminated sediment, reveals physiological and metabolic versatility and evolution through extensive horizontal gene transfer.</title>
        <authorList>
            <person name="Yagi J.M."/>
            <person name="Sims D."/>
            <person name="Brettin T."/>
            <person name="Bruce D."/>
            <person name="Madsen E.L."/>
        </authorList>
    </citation>
    <scope>NUCLEOTIDE SEQUENCE [LARGE SCALE GENOMIC DNA]</scope>
    <source>
        <strain evidence="2">CJ2</strain>
    </source>
</reference>
<organism evidence="1 2">
    <name type="scientific">Polaromonas naphthalenivorans (strain CJ2)</name>
    <dbReference type="NCBI Taxonomy" id="365044"/>
    <lineage>
        <taxon>Bacteria</taxon>
        <taxon>Pseudomonadati</taxon>
        <taxon>Pseudomonadota</taxon>
        <taxon>Betaproteobacteria</taxon>
        <taxon>Burkholderiales</taxon>
        <taxon>Comamonadaceae</taxon>
        <taxon>Polaromonas</taxon>
    </lineage>
</organism>
<protein>
    <submittedName>
        <fullName evidence="1">Uncharacterized protein</fullName>
    </submittedName>
</protein>
<keyword evidence="2" id="KW-1185">Reference proteome</keyword>
<dbReference type="STRING" id="365044.Pnap_2654"/>
<dbReference type="Proteomes" id="UP000000644">
    <property type="component" value="Chromosome"/>
</dbReference>
<gene>
    <name evidence="1" type="ordered locus">Pnap_2654</name>
</gene>
<dbReference type="HOGENOM" id="CLU_150022_0_0_4"/>
<dbReference type="KEGG" id="pna:Pnap_2654"/>
<dbReference type="eggNOG" id="ENOG50348M7">
    <property type="taxonomic scope" value="Bacteria"/>
</dbReference>
<accession>A1VQM8</accession>
<sequence>MDDCCDSHQTHDEDAAETHEIEVARQVAESTPEFMAAMSACLRLVETLGMDHPDTTRAMQRAMALSPPSLNAFMADKARELDLIPEADGYTDDGQPVYSLEAIAAKLGMSMDEAKQAMDAMLADRAALGLPAVLIDPATVHRKH</sequence>
<evidence type="ECO:0000313" key="2">
    <source>
        <dbReference type="Proteomes" id="UP000000644"/>
    </source>
</evidence>
<proteinExistence type="predicted"/>
<dbReference type="EMBL" id="CP000529">
    <property type="protein sequence ID" value="ABM37956.1"/>
    <property type="molecule type" value="Genomic_DNA"/>
</dbReference>